<feature type="non-terminal residue" evidence="2">
    <location>
        <position position="1"/>
    </location>
</feature>
<protein>
    <recommendedName>
        <fullName evidence="1">Ig-like domain-containing protein</fullName>
    </recommendedName>
</protein>
<dbReference type="PROSITE" id="PS50835">
    <property type="entry name" value="IG_LIKE"/>
    <property type="match status" value="1"/>
</dbReference>
<proteinExistence type="predicted"/>
<sequence>LKRPDNVEGNQCGIVLEQATNDNHGTWTCKVFNTKYGALVGSKNLIITVKPTPTKVSTKQITAYPGDLREIKCSVMEARPAIKVIWTLNGRDITSEAESMEIT</sequence>
<accession>A0AAV2PZV9</accession>
<dbReference type="SUPFAM" id="SSF48726">
    <property type="entry name" value="Immunoglobulin"/>
    <property type="match status" value="1"/>
</dbReference>
<dbReference type="Proteomes" id="UP001497623">
    <property type="component" value="Unassembled WGS sequence"/>
</dbReference>
<reference evidence="2 3" key="1">
    <citation type="submission" date="2024-05" db="EMBL/GenBank/DDBJ databases">
        <authorList>
            <person name="Wallberg A."/>
        </authorList>
    </citation>
    <scope>NUCLEOTIDE SEQUENCE [LARGE SCALE GENOMIC DNA]</scope>
</reference>
<feature type="domain" description="Ig-like" evidence="1">
    <location>
        <begin position="51"/>
        <end position="103"/>
    </location>
</feature>
<comment type="caution">
    <text evidence="2">The sequence shown here is derived from an EMBL/GenBank/DDBJ whole genome shotgun (WGS) entry which is preliminary data.</text>
</comment>
<dbReference type="AlphaFoldDB" id="A0AAV2PZV9"/>
<name>A0AAV2PZV9_MEGNR</name>
<organism evidence="2 3">
    <name type="scientific">Meganyctiphanes norvegica</name>
    <name type="common">Northern krill</name>
    <name type="synonym">Thysanopoda norvegica</name>
    <dbReference type="NCBI Taxonomy" id="48144"/>
    <lineage>
        <taxon>Eukaryota</taxon>
        <taxon>Metazoa</taxon>
        <taxon>Ecdysozoa</taxon>
        <taxon>Arthropoda</taxon>
        <taxon>Crustacea</taxon>
        <taxon>Multicrustacea</taxon>
        <taxon>Malacostraca</taxon>
        <taxon>Eumalacostraca</taxon>
        <taxon>Eucarida</taxon>
        <taxon>Euphausiacea</taxon>
        <taxon>Euphausiidae</taxon>
        <taxon>Meganyctiphanes</taxon>
    </lineage>
</organism>
<dbReference type="InterPro" id="IPR013783">
    <property type="entry name" value="Ig-like_fold"/>
</dbReference>
<dbReference type="InterPro" id="IPR036179">
    <property type="entry name" value="Ig-like_dom_sf"/>
</dbReference>
<dbReference type="Gene3D" id="2.60.40.10">
    <property type="entry name" value="Immunoglobulins"/>
    <property type="match status" value="1"/>
</dbReference>
<feature type="non-terminal residue" evidence="2">
    <location>
        <position position="103"/>
    </location>
</feature>
<dbReference type="EMBL" id="CAXKWB010002643">
    <property type="protein sequence ID" value="CAL4067331.1"/>
    <property type="molecule type" value="Genomic_DNA"/>
</dbReference>
<evidence type="ECO:0000259" key="1">
    <source>
        <dbReference type="PROSITE" id="PS50835"/>
    </source>
</evidence>
<gene>
    <name evidence="2" type="ORF">MNOR_LOCUS6407</name>
</gene>
<dbReference type="InterPro" id="IPR007110">
    <property type="entry name" value="Ig-like_dom"/>
</dbReference>
<evidence type="ECO:0000313" key="2">
    <source>
        <dbReference type="EMBL" id="CAL4067331.1"/>
    </source>
</evidence>
<evidence type="ECO:0000313" key="3">
    <source>
        <dbReference type="Proteomes" id="UP001497623"/>
    </source>
</evidence>
<keyword evidence="3" id="KW-1185">Reference proteome</keyword>